<dbReference type="Proteomes" id="UP000597762">
    <property type="component" value="Unassembled WGS sequence"/>
</dbReference>
<evidence type="ECO:0000256" key="7">
    <source>
        <dbReference type="SAM" id="MobiDB-lite"/>
    </source>
</evidence>
<dbReference type="FunFam" id="1.10.510.10:FF:000224">
    <property type="entry name" value="serine/threonine-protein kinase mph1 isoform X1"/>
    <property type="match status" value="1"/>
</dbReference>
<dbReference type="FunFam" id="3.30.200.20:FF:000131">
    <property type="entry name" value="Dual specificity protein kinase TTK"/>
    <property type="match status" value="1"/>
</dbReference>
<dbReference type="InterPro" id="IPR008271">
    <property type="entry name" value="Ser/Thr_kinase_AS"/>
</dbReference>
<feature type="compositionally biased region" description="Low complexity" evidence="7">
    <location>
        <begin position="458"/>
        <end position="467"/>
    </location>
</feature>
<keyword evidence="4" id="KW-0418">Kinase</keyword>
<dbReference type="GO" id="GO:0000776">
    <property type="term" value="C:kinetochore"/>
    <property type="evidence" value="ECO:0007669"/>
    <property type="project" value="TreeGrafter"/>
</dbReference>
<evidence type="ECO:0000259" key="8">
    <source>
        <dbReference type="PROSITE" id="PS50011"/>
    </source>
</evidence>
<sequence>MLLISGLQHLLLSRLAPLLVFELLLISGLQHLLLSACTSSDVSDALDLICHAAFDSLPVCTSSHVSHALDLISLAAFDSLLVSASSFVSSALLSFSTNESVFKVVIFLYDYARMMSFGLFHEEEDSLKDLSIELTSHKEWLERIKIQGNKPEDWAEFIEHIKAQISVPYESFWNRYICDLYVMAFKTIQGKCNVMFVKLFIDYANLKSEDNADDGRMLFSQARSIARKFSIAHIAAAEFELKQGNKAKCQKILEKAEIFGAEPVNLLKKAIKNLNAGKSYLLTADEKAQYFEQKNEKVEEKPSLTSSMSLPEGSNKNKFLTDIMASQAPVISRIKSVPHTASEKNSQPPDPFGSSEKWVSGSLLSEKWGSSGNFPSSDRRLSSILSGPDRRLSSIHNVVDRRLSSIHSVTDRRISNIHSTASHGLAEKPPLTTSSSSSSLLTHHMTPDCNKPHGNTDSSGSSSSSISKLVNVTSMPRRVKIKSKSQYDFDDDSDEDNNTVYNFKSSMSSAMVGRSFNNKFQSDPITEEDDSIDSSKSSIKGQKCAKNDKVDLESHNIFQINERNIQDKINSNVNDTESDKEDNDFPQFPALSKFSLGFMRNRGEAPYLLSASSSLSTSTLSASTSCIAGEKSKLSASSVGLSKSRSTLNQLLLETDNLLSSTNVAPHIFVEPKPVTNIVRPTQAKCHPDTPRPGTGTPPVAASKEDNIAPPPPSRRCLGTSLDTAVKASSPATCDSSTLSETLKASMITVRENINDTVLFESKPVDNILTASATKHKIPQESTLSSSSSLAKKPVMSNISHYDNGDKQDIALFQSNSAAAVSSPQSLMDKRKINKGPNDQAQLEKNPSKPLQPKTQMQPQKPAQGKPIAQQNREENPVASSQGPVTYTVSLNQPIQGKKPRSLIVNGKTYMILKMVGRGGSSKVYQVLDQSYNMLAVKHIDFEGATEATIQSYMNEVTLLKRLQYSDLVVKLFDYELDYTENCLYLVLECGETDLATMFKNRTKKERVPREMVKFYWGEMLRAVQVLHKEGIVHSDLKPANFLIVGGNLKLIDFGIAGVIQNDRTSMTRDTQMGTLNYMSPETIMEMQSDTGSRLHKFKISVKSDVWSLGCILYSMIYGKTPFQHITNPTMKLQAIINASHHIEFGDEYDTDLLDTIKRCLRRNPKERLSIGELLQHPYLAEKTKAAPTEENVTNSPSGDMNNLVADVHSILKKLADTNVASPNTIKTLKQTLQQLGPKKEMNKVLNQLPNNKKCSSPDVNSKPEIIRKVEPKQKFANGGVKEVRAPLQCLNLKDLRREKVGKDS</sequence>
<evidence type="ECO:0000313" key="9">
    <source>
        <dbReference type="EMBL" id="CAE1301535.1"/>
    </source>
</evidence>
<dbReference type="GO" id="GO:0007094">
    <property type="term" value="P:mitotic spindle assembly checkpoint signaling"/>
    <property type="evidence" value="ECO:0007669"/>
    <property type="project" value="TreeGrafter"/>
</dbReference>
<keyword evidence="10" id="KW-1185">Reference proteome</keyword>
<feature type="region of interest" description="Disordered" evidence="7">
    <location>
        <begin position="821"/>
        <end position="885"/>
    </location>
</feature>
<feature type="compositionally biased region" description="Low complexity" evidence="7">
    <location>
        <begin position="431"/>
        <end position="442"/>
    </location>
</feature>
<feature type="domain" description="Protein kinase" evidence="8">
    <location>
        <begin position="910"/>
        <end position="1180"/>
    </location>
</feature>
<dbReference type="Gene3D" id="1.10.510.10">
    <property type="entry name" value="Transferase(Phosphotransferase) domain 1"/>
    <property type="match status" value="1"/>
</dbReference>
<dbReference type="Gene3D" id="1.25.40.10">
    <property type="entry name" value="Tetratricopeptide repeat domain"/>
    <property type="match status" value="1"/>
</dbReference>
<comment type="caution">
    <text evidence="9">The sequence shown here is derived from an EMBL/GenBank/DDBJ whole genome shotgun (WGS) entry which is preliminary data.</text>
</comment>
<feature type="region of interest" description="Disordered" evidence="7">
    <location>
        <begin position="521"/>
        <end position="540"/>
    </location>
</feature>
<feature type="region of interest" description="Disordered" evidence="7">
    <location>
        <begin position="338"/>
        <end position="357"/>
    </location>
</feature>
<evidence type="ECO:0000256" key="1">
    <source>
        <dbReference type="ARBA" id="ARBA00022527"/>
    </source>
</evidence>
<dbReference type="PROSITE" id="PS00108">
    <property type="entry name" value="PROTEIN_KINASE_ST"/>
    <property type="match status" value="1"/>
</dbReference>
<dbReference type="GO" id="GO:0034501">
    <property type="term" value="P:protein localization to kinetochore"/>
    <property type="evidence" value="ECO:0007669"/>
    <property type="project" value="TreeGrafter"/>
</dbReference>
<dbReference type="GO" id="GO:0004674">
    <property type="term" value="F:protein serine/threonine kinase activity"/>
    <property type="evidence" value="ECO:0007669"/>
    <property type="project" value="UniProtKB-KW"/>
</dbReference>
<dbReference type="PROSITE" id="PS00107">
    <property type="entry name" value="PROTEIN_KINASE_ATP"/>
    <property type="match status" value="1"/>
</dbReference>
<dbReference type="GO" id="GO:0004712">
    <property type="term" value="F:protein serine/threonine/tyrosine kinase activity"/>
    <property type="evidence" value="ECO:0007669"/>
    <property type="project" value="UniProtKB-EC"/>
</dbReference>
<gene>
    <name evidence="9" type="ORF">SPHA_54452</name>
</gene>
<keyword evidence="2 9" id="KW-0808">Transferase</keyword>
<proteinExistence type="predicted"/>
<dbReference type="SUPFAM" id="SSF56112">
    <property type="entry name" value="Protein kinase-like (PK-like)"/>
    <property type="match status" value="1"/>
</dbReference>
<evidence type="ECO:0000256" key="2">
    <source>
        <dbReference type="ARBA" id="ARBA00022679"/>
    </source>
</evidence>
<dbReference type="InterPro" id="IPR017441">
    <property type="entry name" value="Protein_kinase_ATP_BS"/>
</dbReference>
<dbReference type="InterPro" id="IPR011009">
    <property type="entry name" value="Kinase-like_dom_sf"/>
</dbReference>
<dbReference type="InterPro" id="IPR000719">
    <property type="entry name" value="Prot_kinase_dom"/>
</dbReference>
<dbReference type="GO" id="GO:0098813">
    <property type="term" value="P:nuclear chromosome segregation"/>
    <property type="evidence" value="ECO:0007669"/>
    <property type="project" value="UniProtKB-ARBA"/>
</dbReference>
<dbReference type="PROSITE" id="PS50011">
    <property type="entry name" value="PROTEIN_KINASE_DOM"/>
    <property type="match status" value="1"/>
</dbReference>
<dbReference type="EC" id="2.7.12.1" evidence="9"/>
<dbReference type="OrthoDB" id="20524at2759"/>
<dbReference type="InterPro" id="IPR011990">
    <property type="entry name" value="TPR-like_helical_dom_sf"/>
</dbReference>
<feature type="compositionally biased region" description="Polar residues" evidence="7">
    <location>
        <begin position="303"/>
        <end position="315"/>
    </location>
</feature>
<accession>A0A812DK01</accession>
<dbReference type="InterPro" id="IPR027084">
    <property type="entry name" value="Mps1_cat"/>
</dbReference>
<dbReference type="CDD" id="cd14131">
    <property type="entry name" value="PKc_Mps1"/>
    <property type="match status" value="1"/>
</dbReference>
<evidence type="ECO:0000313" key="10">
    <source>
        <dbReference type="Proteomes" id="UP000597762"/>
    </source>
</evidence>
<feature type="region of interest" description="Disordered" evidence="7">
    <location>
        <begin position="683"/>
        <end position="714"/>
    </location>
</feature>
<evidence type="ECO:0000256" key="4">
    <source>
        <dbReference type="ARBA" id="ARBA00022777"/>
    </source>
</evidence>
<dbReference type="SMART" id="SM00220">
    <property type="entry name" value="S_TKc"/>
    <property type="match status" value="1"/>
</dbReference>
<keyword evidence="3 6" id="KW-0547">Nucleotide-binding</keyword>
<dbReference type="EMBL" id="CAHIKZ030003537">
    <property type="protein sequence ID" value="CAE1301535.1"/>
    <property type="molecule type" value="Genomic_DNA"/>
</dbReference>
<dbReference type="PANTHER" id="PTHR22974">
    <property type="entry name" value="MIXED LINEAGE PROTEIN KINASE"/>
    <property type="match status" value="1"/>
</dbReference>
<feature type="region of interest" description="Disordered" evidence="7">
    <location>
        <begin position="294"/>
        <end position="315"/>
    </location>
</feature>
<name>A0A812DK01_ACAPH</name>
<feature type="binding site" evidence="6">
    <location>
        <position position="938"/>
    </location>
    <ligand>
        <name>ATP</name>
        <dbReference type="ChEBI" id="CHEBI:30616"/>
    </ligand>
</feature>
<feature type="region of interest" description="Disordered" evidence="7">
    <location>
        <begin position="419"/>
        <end position="471"/>
    </location>
</feature>
<reference evidence="9" key="1">
    <citation type="submission" date="2021-01" db="EMBL/GenBank/DDBJ databases">
        <authorList>
            <person name="Li R."/>
            <person name="Bekaert M."/>
        </authorList>
    </citation>
    <scope>NUCLEOTIDE SEQUENCE</scope>
    <source>
        <strain evidence="9">Farmed</strain>
    </source>
</reference>
<dbReference type="GO" id="GO:0005634">
    <property type="term" value="C:nucleus"/>
    <property type="evidence" value="ECO:0007669"/>
    <property type="project" value="TreeGrafter"/>
</dbReference>
<organism evidence="9 10">
    <name type="scientific">Acanthosepion pharaonis</name>
    <name type="common">Pharaoh cuttlefish</name>
    <name type="synonym">Sepia pharaonis</name>
    <dbReference type="NCBI Taxonomy" id="158019"/>
    <lineage>
        <taxon>Eukaryota</taxon>
        <taxon>Metazoa</taxon>
        <taxon>Spiralia</taxon>
        <taxon>Lophotrochozoa</taxon>
        <taxon>Mollusca</taxon>
        <taxon>Cephalopoda</taxon>
        <taxon>Coleoidea</taxon>
        <taxon>Decapodiformes</taxon>
        <taxon>Sepiida</taxon>
        <taxon>Sepiina</taxon>
        <taxon>Sepiidae</taxon>
        <taxon>Acanthosepion</taxon>
    </lineage>
</organism>
<evidence type="ECO:0000256" key="5">
    <source>
        <dbReference type="ARBA" id="ARBA00022840"/>
    </source>
</evidence>
<dbReference type="Gene3D" id="3.30.200.20">
    <property type="entry name" value="Phosphorylase Kinase, domain 1"/>
    <property type="match status" value="1"/>
</dbReference>
<dbReference type="Pfam" id="PF00069">
    <property type="entry name" value="Pkinase"/>
    <property type="match status" value="1"/>
</dbReference>
<keyword evidence="1" id="KW-0723">Serine/threonine-protein kinase</keyword>
<dbReference type="PANTHER" id="PTHR22974:SF21">
    <property type="entry name" value="DUAL SPECIFICITY PROTEIN KINASE TTK"/>
    <property type="match status" value="1"/>
</dbReference>
<evidence type="ECO:0000256" key="3">
    <source>
        <dbReference type="ARBA" id="ARBA00022741"/>
    </source>
</evidence>
<dbReference type="GO" id="GO:0005524">
    <property type="term" value="F:ATP binding"/>
    <property type="evidence" value="ECO:0007669"/>
    <property type="project" value="UniProtKB-UniRule"/>
</dbReference>
<keyword evidence="5 6" id="KW-0067">ATP-binding</keyword>
<protein>
    <submittedName>
        <fullName evidence="9">TTK</fullName>
        <ecNumber evidence="9">2.7.12.1</ecNumber>
    </submittedName>
</protein>
<evidence type="ECO:0000256" key="6">
    <source>
        <dbReference type="PROSITE-ProRule" id="PRU10141"/>
    </source>
</evidence>
<dbReference type="GO" id="GO:0033316">
    <property type="term" value="P:meiotic spindle assembly checkpoint signaling"/>
    <property type="evidence" value="ECO:0007669"/>
    <property type="project" value="TreeGrafter"/>
</dbReference>